<dbReference type="InterPro" id="IPR000719">
    <property type="entry name" value="Prot_kinase_dom"/>
</dbReference>
<evidence type="ECO:0000256" key="8">
    <source>
        <dbReference type="ARBA" id="ARBA00022777"/>
    </source>
</evidence>
<evidence type="ECO:0000259" key="14">
    <source>
        <dbReference type="PROSITE" id="PS50011"/>
    </source>
</evidence>
<comment type="catalytic activity">
    <reaction evidence="13">
        <text>L-seryl-[protein] + ATP = O-phospho-L-seryl-[protein] + ADP + H(+)</text>
        <dbReference type="Rhea" id="RHEA:17989"/>
        <dbReference type="Rhea" id="RHEA-COMP:9863"/>
        <dbReference type="Rhea" id="RHEA-COMP:11604"/>
        <dbReference type="ChEBI" id="CHEBI:15378"/>
        <dbReference type="ChEBI" id="CHEBI:29999"/>
        <dbReference type="ChEBI" id="CHEBI:30616"/>
        <dbReference type="ChEBI" id="CHEBI:83421"/>
        <dbReference type="ChEBI" id="CHEBI:456216"/>
        <dbReference type="EC" id="2.7.11.1"/>
    </reaction>
</comment>
<dbReference type="PROSITE" id="PS00109">
    <property type="entry name" value="PROTEIN_KINASE_TYR"/>
    <property type="match status" value="1"/>
</dbReference>
<dbReference type="EMBL" id="JAGHQM010000691">
    <property type="protein sequence ID" value="KAH0558969.1"/>
    <property type="molecule type" value="Genomic_DNA"/>
</dbReference>
<comment type="subunit">
    <text evidence="2">Component of the EKC/KEOPS complex composed of at least BUD32, CGI121, GON7, KAE1 and PCC1; the whole complex dimerizes.</text>
</comment>
<dbReference type="PANTHER" id="PTHR11042">
    <property type="entry name" value="EUKARYOTIC TRANSLATION INITIATION FACTOR 2-ALPHA KINASE EIF2-ALPHA KINASE -RELATED"/>
    <property type="match status" value="1"/>
</dbReference>
<evidence type="ECO:0000256" key="7">
    <source>
        <dbReference type="ARBA" id="ARBA00022741"/>
    </source>
</evidence>
<keyword evidence="16" id="KW-1185">Reference proteome</keyword>
<name>A0A9P8LB44_9PEZI</name>
<evidence type="ECO:0000256" key="2">
    <source>
        <dbReference type="ARBA" id="ARBA00011534"/>
    </source>
</evidence>
<keyword evidence="9" id="KW-0067">ATP-binding</keyword>
<proteinExistence type="predicted"/>
<comment type="caution">
    <text evidence="15">The sequence shown here is derived from an EMBL/GenBank/DDBJ whole genome shotgun (WGS) entry which is preliminary data.</text>
</comment>
<protein>
    <recommendedName>
        <fullName evidence="5">EKC/KEOPS complex subunit BUD32</fullName>
        <ecNumber evidence="3">2.7.11.1</ecNumber>
    </recommendedName>
    <alternativeName>
        <fullName evidence="10 11">Atypical Serine/threonine protein kinase BUD32</fullName>
    </alternativeName>
    <alternativeName>
        <fullName evidence="4">EKC/KEOPS complex subunit bud32</fullName>
    </alternativeName>
</protein>
<keyword evidence="8" id="KW-0418">Kinase</keyword>
<comment type="function">
    <text evidence="1">Component of the EKC/KEOPS complex that is required for the formation of a threonylcarbamoyl group on adenosine at position 37 (t(6)A37) in tRNAs that read codons beginning with adenine. The complex is probably involved in the transfer of the threonylcarbamoyl moiety of threonylcarbamoyl-AMP (TC-AMP) to the N6 group of A37. BUD32 has ATPase activity in the context of the EKC/KEOPS complex and likely plays a supporting role to the catalytic subunit KAE1. The EKC/KEOPS complex also promotes both telomere uncapping and telomere elongation. The complex is required for efficient recruitment of transcriptional coactivators.</text>
</comment>
<accession>A0A9P8LB44</accession>
<dbReference type="Gene3D" id="1.10.510.10">
    <property type="entry name" value="Transferase(Phosphotransferase) domain 1"/>
    <property type="match status" value="1"/>
</dbReference>
<evidence type="ECO:0000256" key="10">
    <source>
        <dbReference type="ARBA" id="ARBA00030980"/>
    </source>
</evidence>
<gene>
    <name evidence="15" type="ORF">GP486_004413</name>
</gene>
<dbReference type="GO" id="GO:0004674">
    <property type="term" value="F:protein serine/threonine kinase activity"/>
    <property type="evidence" value="ECO:0007669"/>
    <property type="project" value="UniProtKB-EC"/>
</dbReference>
<evidence type="ECO:0000256" key="5">
    <source>
        <dbReference type="ARBA" id="ARBA00019973"/>
    </source>
</evidence>
<evidence type="ECO:0000313" key="16">
    <source>
        <dbReference type="Proteomes" id="UP000750711"/>
    </source>
</evidence>
<evidence type="ECO:0000256" key="9">
    <source>
        <dbReference type="ARBA" id="ARBA00022840"/>
    </source>
</evidence>
<evidence type="ECO:0000256" key="3">
    <source>
        <dbReference type="ARBA" id="ARBA00012513"/>
    </source>
</evidence>
<dbReference type="SUPFAM" id="SSF56112">
    <property type="entry name" value="Protein kinase-like (PK-like)"/>
    <property type="match status" value="1"/>
</dbReference>
<dbReference type="GO" id="GO:0005524">
    <property type="term" value="F:ATP binding"/>
    <property type="evidence" value="ECO:0007669"/>
    <property type="project" value="UniProtKB-KW"/>
</dbReference>
<dbReference type="Proteomes" id="UP000750711">
    <property type="component" value="Unassembled WGS sequence"/>
</dbReference>
<dbReference type="GO" id="GO:0005634">
    <property type="term" value="C:nucleus"/>
    <property type="evidence" value="ECO:0007669"/>
    <property type="project" value="TreeGrafter"/>
</dbReference>
<dbReference type="InterPro" id="IPR008266">
    <property type="entry name" value="Tyr_kinase_AS"/>
</dbReference>
<dbReference type="Gene3D" id="3.30.200.20">
    <property type="entry name" value="Phosphorylase Kinase, domain 1"/>
    <property type="match status" value="1"/>
</dbReference>
<comment type="catalytic activity">
    <reaction evidence="12">
        <text>L-threonyl-[protein] + ATP = O-phospho-L-threonyl-[protein] + ADP + H(+)</text>
        <dbReference type="Rhea" id="RHEA:46608"/>
        <dbReference type="Rhea" id="RHEA-COMP:11060"/>
        <dbReference type="Rhea" id="RHEA-COMP:11605"/>
        <dbReference type="ChEBI" id="CHEBI:15378"/>
        <dbReference type="ChEBI" id="CHEBI:30013"/>
        <dbReference type="ChEBI" id="CHEBI:30616"/>
        <dbReference type="ChEBI" id="CHEBI:61977"/>
        <dbReference type="ChEBI" id="CHEBI:456216"/>
        <dbReference type="EC" id="2.7.11.1"/>
    </reaction>
</comment>
<keyword evidence="7" id="KW-0547">Nucleotide-binding</keyword>
<dbReference type="InterPro" id="IPR050339">
    <property type="entry name" value="CC_SR_Kinase"/>
</dbReference>
<dbReference type="CDD" id="cd00180">
    <property type="entry name" value="PKc"/>
    <property type="match status" value="1"/>
</dbReference>
<reference evidence="15" key="1">
    <citation type="submission" date="2021-03" db="EMBL/GenBank/DDBJ databases">
        <title>Comparative genomics and phylogenomic investigation of the class Geoglossomycetes provide insights into ecological specialization and systematics.</title>
        <authorList>
            <person name="Melie T."/>
            <person name="Pirro S."/>
            <person name="Miller A.N."/>
            <person name="Quandt A."/>
        </authorList>
    </citation>
    <scope>NUCLEOTIDE SEQUENCE</scope>
    <source>
        <strain evidence="15">CAQ_001_2017</strain>
    </source>
</reference>
<evidence type="ECO:0000313" key="15">
    <source>
        <dbReference type="EMBL" id="KAH0558969.1"/>
    </source>
</evidence>
<sequence length="424" mass="47702">MSEGPGATQLPIPHFVFENGQVPFRHLGELGRGNVAIVDRVERTAPCPPLSDHPGQGREYARKVLKVSRFQRLDEIYDEISVVKRLRHHHVVAVRLTYEESRRAEWEKKTFGIIMEPVADCNLEEFFEMLNARSPAVGQGESVHMEKWFGCLASGLAFIHSQRIRHKDIRPANILVSNGRILFSNFGISNSLSDLAADTMTTGYPRRRTDMYCAPEVSNGEPRGRKADVFSLGCVFVEMLTLFCSRSLDEFAAWRGTKGFQAYHLNVDRVLRWLFYLRPASCGYHDYCGAILHPNPSRRISSEDLLKWISCDRDNLGGWGGGEGNRACACMGVEPVGTFWASSFGNRPPYENALDMRTPISWESATNLWVGRTCWNQTDRFELPTLVAVEPPLQRHAFPVTAAAFFEEVDNDTDGVVDGDETAP</sequence>
<dbReference type="PROSITE" id="PS50011">
    <property type="entry name" value="PROTEIN_KINASE_DOM"/>
    <property type="match status" value="1"/>
</dbReference>
<dbReference type="AlphaFoldDB" id="A0A9P8LB44"/>
<evidence type="ECO:0000256" key="6">
    <source>
        <dbReference type="ARBA" id="ARBA00022679"/>
    </source>
</evidence>
<dbReference type="InterPro" id="IPR011009">
    <property type="entry name" value="Kinase-like_dom_sf"/>
</dbReference>
<evidence type="ECO:0000256" key="12">
    <source>
        <dbReference type="ARBA" id="ARBA00047899"/>
    </source>
</evidence>
<keyword evidence="6" id="KW-0808">Transferase</keyword>
<dbReference type="EC" id="2.7.11.1" evidence="3"/>
<evidence type="ECO:0000256" key="13">
    <source>
        <dbReference type="ARBA" id="ARBA00048679"/>
    </source>
</evidence>
<feature type="domain" description="Protein kinase" evidence="14">
    <location>
        <begin position="24"/>
        <end position="316"/>
    </location>
</feature>
<dbReference type="GO" id="GO:0005737">
    <property type="term" value="C:cytoplasm"/>
    <property type="evidence" value="ECO:0007669"/>
    <property type="project" value="TreeGrafter"/>
</dbReference>
<evidence type="ECO:0000256" key="4">
    <source>
        <dbReference type="ARBA" id="ARBA00013948"/>
    </source>
</evidence>
<organism evidence="15 16">
    <name type="scientific">Trichoglossum hirsutum</name>
    <dbReference type="NCBI Taxonomy" id="265104"/>
    <lineage>
        <taxon>Eukaryota</taxon>
        <taxon>Fungi</taxon>
        <taxon>Dikarya</taxon>
        <taxon>Ascomycota</taxon>
        <taxon>Pezizomycotina</taxon>
        <taxon>Geoglossomycetes</taxon>
        <taxon>Geoglossales</taxon>
        <taxon>Geoglossaceae</taxon>
        <taxon>Trichoglossum</taxon>
    </lineage>
</organism>
<evidence type="ECO:0000256" key="11">
    <source>
        <dbReference type="ARBA" id="ARBA00033194"/>
    </source>
</evidence>
<evidence type="ECO:0000256" key="1">
    <source>
        <dbReference type="ARBA" id="ARBA00003747"/>
    </source>
</evidence>
<dbReference type="Pfam" id="PF00069">
    <property type="entry name" value="Pkinase"/>
    <property type="match status" value="1"/>
</dbReference>